<dbReference type="PANTHER" id="PTHR21666">
    <property type="entry name" value="PEPTIDASE-RELATED"/>
    <property type="match status" value="1"/>
</dbReference>
<evidence type="ECO:0000256" key="5">
    <source>
        <dbReference type="ARBA" id="ARBA00022833"/>
    </source>
</evidence>
<evidence type="ECO:0000256" key="2">
    <source>
        <dbReference type="ARBA" id="ARBA00022670"/>
    </source>
</evidence>
<dbReference type="InterPro" id="IPR016047">
    <property type="entry name" value="M23ase_b-sheet_dom"/>
</dbReference>
<dbReference type="InterPro" id="IPR040653">
    <property type="entry name" value="Csd3_N"/>
</dbReference>
<dbReference type="InterPro" id="IPR050570">
    <property type="entry name" value="Cell_wall_metabolism_enzyme"/>
</dbReference>
<dbReference type="Proteomes" id="UP000257045">
    <property type="component" value="Unassembled WGS sequence"/>
</dbReference>
<keyword evidence="4" id="KW-0378">Hydrolase</keyword>
<feature type="chain" id="PRO_5017750850" evidence="8">
    <location>
        <begin position="21"/>
        <end position="396"/>
    </location>
</feature>
<keyword evidence="5" id="KW-0862">Zinc</keyword>
<evidence type="ECO:0000313" key="11">
    <source>
        <dbReference type="EMBL" id="RDU70544.1"/>
    </source>
</evidence>
<dbReference type="GO" id="GO:0006508">
    <property type="term" value="P:proteolysis"/>
    <property type="evidence" value="ECO:0007669"/>
    <property type="project" value="UniProtKB-KW"/>
</dbReference>
<feature type="signal peptide" evidence="8">
    <location>
        <begin position="1"/>
        <end position="20"/>
    </location>
</feature>
<comment type="cofactor">
    <cofactor evidence="1">
        <name>Zn(2+)</name>
        <dbReference type="ChEBI" id="CHEBI:29105"/>
    </cofactor>
</comment>
<dbReference type="PANTHER" id="PTHR21666:SF288">
    <property type="entry name" value="CELL DIVISION PROTEIN YTFB"/>
    <property type="match status" value="1"/>
</dbReference>
<accession>A0A3D8J118</accession>
<evidence type="ECO:0000313" key="12">
    <source>
        <dbReference type="Proteomes" id="UP000257045"/>
    </source>
</evidence>
<dbReference type="InterPro" id="IPR011055">
    <property type="entry name" value="Dup_hybrid_motif"/>
</dbReference>
<name>A0A3D8J118_9HELI</name>
<dbReference type="Pfam" id="PF01551">
    <property type="entry name" value="Peptidase_M23"/>
    <property type="match status" value="1"/>
</dbReference>
<dbReference type="GO" id="GO:0046872">
    <property type="term" value="F:metal ion binding"/>
    <property type="evidence" value="ECO:0007669"/>
    <property type="project" value="UniProtKB-KW"/>
</dbReference>
<dbReference type="GO" id="GO:0004222">
    <property type="term" value="F:metalloendopeptidase activity"/>
    <property type="evidence" value="ECO:0007669"/>
    <property type="project" value="TreeGrafter"/>
</dbReference>
<evidence type="ECO:0000256" key="4">
    <source>
        <dbReference type="ARBA" id="ARBA00022801"/>
    </source>
</evidence>
<feature type="compositionally biased region" description="Polar residues" evidence="7">
    <location>
        <begin position="373"/>
        <end position="390"/>
    </location>
</feature>
<reference evidence="11 12" key="1">
    <citation type="submission" date="2018-04" db="EMBL/GenBank/DDBJ databases">
        <title>Novel Campyloabacter and Helicobacter Species and Strains.</title>
        <authorList>
            <person name="Mannion A.J."/>
            <person name="Shen Z."/>
            <person name="Fox J.G."/>
        </authorList>
    </citation>
    <scope>NUCLEOTIDE SEQUENCE [LARGE SCALE GENOMIC DNA]</scope>
    <source>
        <strain evidence="11 12">MIT 04-9366</strain>
    </source>
</reference>
<proteinExistence type="predicted"/>
<dbReference type="SUPFAM" id="SSF51261">
    <property type="entry name" value="Duplicated hybrid motif"/>
    <property type="match status" value="1"/>
</dbReference>
<sequence>MMRKILLCALFLSFCFGAVGENRVWQKGYTFLKFLEDYHIPLKLYYNLPAEDKELTAEIYAGVEYQTLKDKNGKLLQALIPVGEDIQIQIYEENSTYKLTFTPIKYFQKSQTLALEVLNSPYQDIFKQSKDLSLANEFLNTYKNSINFKREVMKGDKLALLYVRKYRFGEFFGTPTIGASMIETSKKPNFLISYNDGRYYNLAGKEITGFLLRMPLSNVYITSKFSQARKHPVLKQVVRPHFGIDLRAKIGTPIKSAGSGRVVSAGNKGGYGKAIEIAHEGGLKTLYAHLSSIDKKIKVGSYVKQGQNIGKSGNTGISSGPHLHFGLYKNNRPINPLGSIKTTRSELKGKEKEKFLQFAKEQKQLLEDELNKLTAQNTSEQTQSTLTQNPPLEESK</sequence>
<dbReference type="CDD" id="cd12797">
    <property type="entry name" value="M23_peptidase"/>
    <property type="match status" value="1"/>
</dbReference>
<evidence type="ECO:0000259" key="10">
    <source>
        <dbReference type="Pfam" id="PF18059"/>
    </source>
</evidence>
<keyword evidence="3" id="KW-0479">Metal-binding</keyword>
<evidence type="ECO:0000259" key="9">
    <source>
        <dbReference type="Pfam" id="PF01551"/>
    </source>
</evidence>
<dbReference type="Gene3D" id="3.10.450.350">
    <property type="match status" value="1"/>
</dbReference>
<dbReference type="AlphaFoldDB" id="A0A3D8J118"/>
<keyword evidence="12" id="KW-1185">Reference proteome</keyword>
<gene>
    <name evidence="11" type="ORF">CQA58_05065</name>
</gene>
<dbReference type="EMBL" id="NXLV01000008">
    <property type="protein sequence ID" value="RDU70544.1"/>
    <property type="molecule type" value="Genomic_DNA"/>
</dbReference>
<evidence type="ECO:0000256" key="3">
    <source>
        <dbReference type="ARBA" id="ARBA00022723"/>
    </source>
</evidence>
<keyword evidence="8" id="KW-0732">Signal</keyword>
<evidence type="ECO:0000256" key="8">
    <source>
        <dbReference type="SAM" id="SignalP"/>
    </source>
</evidence>
<protein>
    <submittedName>
        <fullName evidence="11">Endopeptidase</fullName>
    </submittedName>
</protein>
<feature type="domain" description="M23ase beta-sheet core" evidence="9">
    <location>
        <begin position="240"/>
        <end position="336"/>
    </location>
</feature>
<organism evidence="11 12">
    <name type="scientific">Helicobacter brantae</name>
    <dbReference type="NCBI Taxonomy" id="375927"/>
    <lineage>
        <taxon>Bacteria</taxon>
        <taxon>Pseudomonadati</taxon>
        <taxon>Campylobacterota</taxon>
        <taxon>Epsilonproteobacteria</taxon>
        <taxon>Campylobacterales</taxon>
        <taxon>Helicobacteraceae</taxon>
        <taxon>Helicobacter</taxon>
    </lineage>
</organism>
<keyword evidence="6" id="KW-0482">Metalloprotease</keyword>
<dbReference type="OrthoDB" id="9815245at2"/>
<keyword evidence="2" id="KW-0645">Protease</keyword>
<evidence type="ECO:0000256" key="7">
    <source>
        <dbReference type="SAM" id="MobiDB-lite"/>
    </source>
</evidence>
<evidence type="ECO:0000256" key="1">
    <source>
        <dbReference type="ARBA" id="ARBA00001947"/>
    </source>
</evidence>
<dbReference type="Gene3D" id="2.70.70.10">
    <property type="entry name" value="Glucose Permease (Domain IIA)"/>
    <property type="match status" value="1"/>
</dbReference>
<feature type="region of interest" description="Disordered" evidence="7">
    <location>
        <begin position="373"/>
        <end position="396"/>
    </location>
</feature>
<feature type="domain" description="Csd3 N-terminal" evidence="10">
    <location>
        <begin position="23"/>
        <end position="104"/>
    </location>
</feature>
<evidence type="ECO:0000256" key="6">
    <source>
        <dbReference type="ARBA" id="ARBA00023049"/>
    </source>
</evidence>
<comment type="caution">
    <text evidence="11">The sequence shown here is derived from an EMBL/GenBank/DDBJ whole genome shotgun (WGS) entry which is preliminary data.</text>
</comment>
<dbReference type="Pfam" id="PF18059">
    <property type="entry name" value="Csd3_N"/>
    <property type="match status" value="1"/>
</dbReference>